<evidence type="ECO:0008006" key="3">
    <source>
        <dbReference type="Google" id="ProtNLM"/>
    </source>
</evidence>
<proteinExistence type="predicted"/>
<dbReference type="OrthoDB" id="5828151at2"/>
<gene>
    <name evidence="1" type="ORF">C9I89_17715</name>
</gene>
<evidence type="ECO:0000313" key="1">
    <source>
        <dbReference type="EMBL" id="PSW03542.1"/>
    </source>
</evidence>
<name>A0A2T3MUB2_9GAMM</name>
<organism evidence="1 2">
    <name type="scientific">Photobacterium lipolyticum</name>
    <dbReference type="NCBI Taxonomy" id="266810"/>
    <lineage>
        <taxon>Bacteria</taxon>
        <taxon>Pseudomonadati</taxon>
        <taxon>Pseudomonadota</taxon>
        <taxon>Gammaproteobacteria</taxon>
        <taxon>Vibrionales</taxon>
        <taxon>Vibrionaceae</taxon>
        <taxon>Photobacterium</taxon>
    </lineage>
</organism>
<keyword evidence="2" id="KW-1185">Reference proteome</keyword>
<dbReference type="RefSeq" id="WP_107284651.1">
    <property type="nucleotide sequence ID" value="NZ_PYMC01000015.1"/>
</dbReference>
<sequence length="95" mass="11038">MSLELQLQGIYHSFEKALAKQDWETLGALDRKLQRAIPKMKQQPLSVADKQQLQRLNQFYSTMIAEGEREKAQTQQQIKQQECNKEGVLAYLQNS</sequence>
<dbReference type="AlphaFoldDB" id="A0A2T3MUB2"/>
<reference evidence="1 2" key="1">
    <citation type="submission" date="2018-03" db="EMBL/GenBank/DDBJ databases">
        <title>Whole genome sequencing of Histamine producing bacteria.</title>
        <authorList>
            <person name="Butler K."/>
        </authorList>
    </citation>
    <scope>NUCLEOTIDE SEQUENCE [LARGE SCALE GENOMIC DNA]</scope>
    <source>
        <strain evidence="1 2">DSM 16190</strain>
    </source>
</reference>
<comment type="caution">
    <text evidence="1">The sequence shown here is derived from an EMBL/GenBank/DDBJ whole genome shotgun (WGS) entry which is preliminary data.</text>
</comment>
<protein>
    <recommendedName>
        <fullName evidence="3">Flagellar protein FliT</fullName>
    </recommendedName>
</protein>
<accession>A0A2T3MUB2</accession>
<dbReference type="EMBL" id="PYMC01000015">
    <property type="protein sequence ID" value="PSW03542.1"/>
    <property type="molecule type" value="Genomic_DNA"/>
</dbReference>
<evidence type="ECO:0000313" key="2">
    <source>
        <dbReference type="Proteomes" id="UP000240904"/>
    </source>
</evidence>
<dbReference type="Proteomes" id="UP000240904">
    <property type="component" value="Unassembled WGS sequence"/>
</dbReference>